<evidence type="ECO:0000256" key="4">
    <source>
        <dbReference type="ARBA" id="ARBA00022808"/>
    </source>
</evidence>
<feature type="binding site" evidence="9">
    <location>
        <position position="196"/>
    </location>
    <ligand>
        <name>NAD(+)</name>
        <dbReference type="ChEBI" id="CHEBI:57540"/>
    </ligand>
</feature>
<keyword evidence="9" id="KW-0963">Cytoplasm</keyword>
<comment type="pathway">
    <text evidence="1 9">Amino-acid degradation; L-histidine degradation into L-glutamate; N-formimidoyl-L-glutamate from L-histidine: step 2/3.</text>
</comment>
<keyword evidence="4 9" id="KW-0369">Histidine metabolism</keyword>
<dbReference type="PANTHER" id="PTHR12216:SF4">
    <property type="entry name" value="UROCANATE HYDRATASE"/>
    <property type="match status" value="1"/>
</dbReference>
<dbReference type="NCBIfam" id="NF003820">
    <property type="entry name" value="PRK05414.1"/>
    <property type="match status" value="1"/>
</dbReference>
<reference evidence="13" key="1">
    <citation type="submission" date="2021-10" db="EMBL/GenBank/DDBJ databases">
        <authorList>
            <person name="Lyu M."/>
            <person name="Wang X."/>
            <person name="Meng X."/>
            <person name="Xu K."/>
        </authorList>
    </citation>
    <scope>NUCLEOTIDE SEQUENCE</scope>
    <source>
        <strain evidence="13">A6</strain>
    </source>
</reference>
<dbReference type="InterPro" id="IPR023637">
    <property type="entry name" value="Urocanase-like"/>
</dbReference>
<feature type="binding site" evidence="9">
    <location>
        <position position="201"/>
    </location>
    <ligand>
        <name>NAD(+)</name>
        <dbReference type="ChEBI" id="CHEBI:57540"/>
    </ligand>
</feature>
<dbReference type="InterPro" id="IPR035401">
    <property type="entry name" value="Urocanase_C"/>
</dbReference>
<evidence type="ECO:0000256" key="6">
    <source>
        <dbReference type="ARBA" id="ARBA00023239"/>
    </source>
</evidence>
<evidence type="ECO:0000256" key="5">
    <source>
        <dbReference type="ARBA" id="ARBA00023027"/>
    </source>
</evidence>
<dbReference type="EMBL" id="JAJGAK010000001">
    <property type="protein sequence ID" value="MCC8362250.1"/>
    <property type="molecule type" value="Genomic_DNA"/>
</dbReference>
<gene>
    <name evidence="9 13" type="primary">hutU</name>
    <name evidence="13" type="ORF">LK996_04075</name>
</gene>
<dbReference type="EC" id="4.2.1.49" evidence="3 9"/>
<sequence>MSTRKDPSRTIRAPRGSQLNCKSWLTEAPFRMLQNNLDPEVAENPAELVVYGGIGRAARDWECYDAIIESLKQLGDDETLLVQSGKPVGIFPTHADAPRVLLANSNLVPHWATWEHFNELDRKGLMMYGQMTAGSWIYIGSQGIVQGTYETFVEMGRQHYNGDLTGKWILTAGLGGMGGAQPLAASLAGACSLNIECQQSRIDMRLRTRYVDEQATDLDDALARIEKYTAAGEAKSIALLGNAAEILPELVRRGVRPDAVTDQTSAHDPVHGYLPIGWSVDQWLRMQTEDPGRVRDAAKKSMRVHVEAMLAFEDMGIPVFDYGNNIRQMAKDEGCANAFDFPGFVPAYVRPLFCRGVGPFRWVALSGDPEDIYKTDAKVKELIADDAHLHRWLDMARERISFQGLPARICWVGLGLRHKLGLAFNEMVRNGELKAPIVIGRDHLDSGSVASPNRETEAMKDGSDAVSDWPLLNAMLNVAGGATWVSLHHGGGVGMGYSQHSGVVIVCDGSEEADKRIARVLWNDPGTGVMRHADAGYDIAKQCAKEQGLKLPMV</sequence>
<feature type="domain" description="Urocanase N-terminal" evidence="11">
    <location>
        <begin position="11"/>
        <end position="137"/>
    </location>
</feature>
<protein>
    <recommendedName>
        <fullName evidence="3 9">Urocanate hydratase</fullName>
        <shortName evidence="9">Urocanase</shortName>
        <ecNumber evidence="3 9">4.2.1.49</ecNumber>
    </recommendedName>
    <alternativeName>
        <fullName evidence="7 9">Imidazolonepropionate hydrolase</fullName>
    </alternativeName>
</protein>
<dbReference type="SUPFAM" id="SSF111326">
    <property type="entry name" value="Urocanase"/>
    <property type="match status" value="1"/>
</dbReference>
<feature type="binding site" evidence="9">
    <location>
        <begin position="176"/>
        <end position="178"/>
    </location>
    <ligand>
        <name>NAD(+)</name>
        <dbReference type="ChEBI" id="CHEBI:57540"/>
    </ligand>
</feature>
<evidence type="ECO:0000259" key="11">
    <source>
        <dbReference type="Pfam" id="PF17391"/>
    </source>
</evidence>
<feature type="domain" description="Urocanase Rossmann-like" evidence="10">
    <location>
        <begin position="140"/>
        <end position="348"/>
    </location>
</feature>
<dbReference type="PROSITE" id="PS01233">
    <property type="entry name" value="UROCANASE"/>
    <property type="match status" value="1"/>
</dbReference>
<feature type="binding site" evidence="9">
    <location>
        <position position="130"/>
    </location>
    <ligand>
        <name>NAD(+)</name>
        <dbReference type="ChEBI" id="CHEBI:57540"/>
    </ligand>
</feature>
<feature type="binding site" evidence="9">
    <location>
        <begin position="273"/>
        <end position="274"/>
    </location>
    <ligand>
        <name>NAD(+)</name>
        <dbReference type="ChEBI" id="CHEBI:57540"/>
    </ligand>
</feature>
<evidence type="ECO:0000259" key="12">
    <source>
        <dbReference type="Pfam" id="PF17392"/>
    </source>
</evidence>
<comment type="similarity">
    <text evidence="2 9">Belongs to the urocanase family.</text>
</comment>
<evidence type="ECO:0000256" key="1">
    <source>
        <dbReference type="ARBA" id="ARBA00004794"/>
    </source>
</evidence>
<feature type="binding site" evidence="9">
    <location>
        <position position="322"/>
    </location>
    <ligand>
        <name>NAD(+)</name>
        <dbReference type="ChEBI" id="CHEBI:57540"/>
    </ligand>
</feature>
<dbReference type="RefSeq" id="WP_230525868.1">
    <property type="nucleotide sequence ID" value="NZ_JAJGAK010000001.1"/>
</dbReference>
<feature type="binding site" evidence="9">
    <location>
        <position position="492"/>
    </location>
    <ligand>
        <name>NAD(+)</name>
        <dbReference type="ChEBI" id="CHEBI:57540"/>
    </ligand>
</feature>
<dbReference type="InterPro" id="IPR035400">
    <property type="entry name" value="Urocanase_N"/>
</dbReference>
<dbReference type="InterPro" id="IPR055351">
    <property type="entry name" value="Urocanase"/>
</dbReference>
<evidence type="ECO:0000259" key="10">
    <source>
        <dbReference type="Pfam" id="PF01175"/>
    </source>
</evidence>
<comment type="function">
    <text evidence="9">Catalyzes the conversion of urocanate to 4-imidazolone-5-propionate.</text>
</comment>
<dbReference type="PIRSF" id="PIRSF001423">
    <property type="entry name" value="Urocanate_hydrat"/>
    <property type="match status" value="1"/>
</dbReference>
<dbReference type="Pfam" id="PF01175">
    <property type="entry name" value="Urocanase"/>
    <property type="match status" value="1"/>
</dbReference>
<proteinExistence type="inferred from homology"/>
<evidence type="ECO:0000256" key="3">
    <source>
        <dbReference type="ARBA" id="ARBA00011992"/>
    </source>
</evidence>
<evidence type="ECO:0000256" key="7">
    <source>
        <dbReference type="ARBA" id="ARBA00031640"/>
    </source>
</evidence>
<feature type="binding site" evidence="9">
    <location>
        <begin position="52"/>
        <end position="53"/>
    </location>
    <ligand>
        <name>NAD(+)</name>
        <dbReference type="ChEBI" id="CHEBI:57540"/>
    </ligand>
</feature>
<comment type="catalytic activity">
    <reaction evidence="8 9">
        <text>4-imidazolone-5-propanoate = trans-urocanate + H2O</text>
        <dbReference type="Rhea" id="RHEA:13101"/>
        <dbReference type="ChEBI" id="CHEBI:15377"/>
        <dbReference type="ChEBI" id="CHEBI:17771"/>
        <dbReference type="ChEBI" id="CHEBI:77893"/>
        <dbReference type="EC" id="4.2.1.49"/>
    </reaction>
</comment>
<dbReference type="Gene3D" id="3.40.50.10730">
    <property type="entry name" value="Urocanase like domains"/>
    <property type="match status" value="1"/>
</dbReference>
<comment type="subcellular location">
    <subcellularLocation>
        <location evidence="9">Cytoplasm</location>
    </subcellularLocation>
</comment>
<dbReference type="PANTHER" id="PTHR12216">
    <property type="entry name" value="UROCANATE HYDRATASE"/>
    <property type="match status" value="1"/>
</dbReference>
<dbReference type="InterPro" id="IPR023636">
    <property type="entry name" value="Urocanase_CS"/>
</dbReference>
<dbReference type="InterPro" id="IPR038364">
    <property type="entry name" value="Urocanase_central_sf"/>
</dbReference>
<keyword evidence="5 9" id="KW-0520">NAD</keyword>
<dbReference type="HAMAP" id="MF_00577">
    <property type="entry name" value="HutU"/>
    <property type="match status" value="1"/>
</dbReference>
<dbReference type="InterPro" id="IPR035085">
    <property type="entry name" value="Urocanase_Rossmann-like"/>
</dbReference>
<evidence type="ECO:0000313" key="13">
    <source>
        <dbReference type="EMBL" id="MCC8362250.1"/>
    </source>
</evidence>
<evidence type="ECO:0000313" key="14">
    <source>
        <dbReference type="Proteomes" id="UP001165293"/>
    </source>
</evidence>
<organism evidence="13 14">
    <name type="scientific">Noviluteimonas lactosilytica</name>
    <dbReference type="NCBI Taxonomy" id="2888523"/>
    <lineage>
        <taxon>Bacteria</taxon>
        <taxon>Pseudomonadati</taxon>
        <taxon>Pseudomonadota</taxon>
        <taxon>Gammaproteobacteria</taxon>
        <taxon>Lysobacterales</taxon>
        <taxon>Lysobacteraceae</taxon>
        <taxon>Noviluteimonas</taxon>
    </lineage>
</organism>
<dbReference type="Gene3D" id="3.40.1770.10">
    <property type="entry name" value="Urocanase superfamily"/>
    <property type="match status" value="1"/>
</dbReference>
<keyword evidence="6 9" id="KW-0456">Lyase</keyword>
<comment type="caution">
    <text evidence="13">The sequence shown here is derived from an EMBL/GenBank/DDBJ whole genome shotgun (WGS) entry which is preliminary data.</text>
</comment>
<keyword evidence="14" id="KW-1185">Reference proteome</keyword>
<dbReference type="Proteomes" id="UP001165293">
    <property type="component" value="Unassembled WGS sequence"/>
</dbReference>
<evidence type="ECO:0000256" key="8">
    <source>
        <dbReference type="ARBA" id="ARBA00047623"/>
    </source>
</evidence>
<comment type="cofactor">
    <cofactor evidence="9">
        <name>NAD(+)</name>
        <dbReference type="ChEBI" id="CHEBI:57540"/>
    </cofactor>
    <text evidence="9">Binds 1 NAD(+) per subunit.</text>
</comment>
<feature type="domain" description="Urocanase C-terminal" evidence="12">
    <location>
        <begin position="351"/>
        <end position="545"/>
    </location>
</feature>
<feature type="active site" evidence="9">
    <location>
        <position position="410"/>
    </location>
</feature>
<dbReference type="InterPro" id="IPR036190">
    <property type="entry name" value="Urocanase_sf"/>
</dbReference>
<name>A0ABS8JFG9_9GAMM</name>
<evidence type="ECO:0000256" key="9">
    <source>
        <dbReference type="HAMAP-Rule" id="MF_00577"/>
    </source>
</evidence>
<feature type="binding site" evidence="9">
    <location>
        <begin position="242"/>
        <end position="243"/>
    </location>
    <ligand>
        <name>NAD(+)</name>
        <dbReference type="ChEBI" id="CHEBI:57540"/>
    </ligand>
</feature>
<dbReference type="NCBIfam" id="TIGR01228">
    <property type="entry name" value="hutU"/>
    <property type="match status" value="1"/>
</dbReference>
<evidence type="ECO:0000256" key="2">
    <source>
        <dbReference type="ARBA" id="ARBA00007578"/>
    </source>
</evidence>
<dbReference type="Pfam" id="PF17391">
    <property type="entry name" value="Urocanase_N"/>
    <property type="match status" value="1"/>
</dbReference>
<dbReference type="Pfam" id="PF17392">
    <property type="entry name" value="Urocanase_C"/>
    <property type="match status" value="1"/>
</dbReference>
<accession>A0ABS8JFG9</accession>
<dbReference type="GO" id="GO:0016153">
    <property type="term" value="F:urocanate hydratase activity"/>
    <property type="evidence" value="ECO:0007669"/>
    <property type="project" value="UniProtKB-EC"/>
</dbReference>
<feature type="binding site" evidence="9">
    <location>
        <begin position="263"/>
        <end position="267"/>
    </location>
    <ligand>
        <name>NAD(+)</name>
        <dbReference type="ChEBI" id="CHEBI:57540"/>
    </ligand>
</feature>